<keyword evidence="1" id="KW-0732">Signal</keyword>
<feature type="chain" id="PRO_5039063531" evidence="1">
    <location>
        <begin position="24"/>
        <end position="167"/>
    </location>
</feature>
<reference evidence="2" key="2">
    <citation type="journal article" date="2021" name="PeerJ">
        <title>Extensive microbial diversity within the chicken gut microbiome revealed by metagenomics and culture.</title>
        <authorList>
            <person name="Gilroy R."/>
            <person name="Ravi A."/>
            <person name="Getino M."/>
            <person name="Pursley I."/>
            <person name="Horton D.L."/>
            <person name="Alikhan N.F."/>
            <person name="Baker D."/>
            <person name="Gharbi K."/>
            <person name="Hall N."/>
            <person name="Watson M."/>
            <person name="Adriaenssens E.M."/>
            <person name="Foster-Nyarko E."/>
            <person name="Jarju S."/>
            <person name="Secka A."/>
            <person name="Antonio M."/>
            <person name="Oren A."/>
            <person name="Chaudhuri R.R."/>
            <person name="La Ragione R."/>
            <person name="Hildebrand F."/>
            <person name="Pallen M.J."/>
        </authorList>
    </citation>
    <scope>NUCLEOTIDE SEQUENCE</scope>
    <source>
        <strain evidence="2">2889</strain>
    </source>
</reference>
<dbReference type="AlphaFoldDB" id="A0A9D9H0Q3"/>
<dbReference type="EMBL" id="JADIMZ010000017">
    <property type="protein sequence ID" value="MBO8431914.1"/>
    <property type="molecule type" value="Genomic_DNA"/>
</dbReference>
<reference evidence="2" key="1">
    <citation type="submission" date="2020-10" db="EMBL/GenBank/DDBJ databases">
        <authorList>
            <person name="Gilroy R."/>
        </authorList>
    </citation>
    <scope>NUCLEOTIDE SEQUENCE</scope>
    <source>
        <strain evidence="2">2889</strain>
    </source>
</reference>
<organism evidence="2 3">
    <name type="scientific">Candidatus Pullibacteroides excrementavium</name>
    <dbReference type="NCBI Taxonomy" id="2840905"/>
    <lineage>
        <taxon>Bacteria</taxon>
        <taxon>Pseudomonadati</taxon>
        <taxon>Bacteroidota</taxon>
        <taxon>Bacteroidia</taxon>
        <taxon>Bacteroidales</taxon>
        <taxon>Candidatus Pullibacteroides</taxon>
    </lineage>
</organism>
<comment type="caution">
    <text evidence="2">The sequence shown here is derived from an EMBL/GenBank/DDBJ whole genome shotgun (WGS) entry which is preliminary data.</text>
</comment>
<sequence length="167" mass="18275">MKNLRIAMVAVLAMLMLPLGLSAQKKAEKDAWDYQYEIQCAGTGVDGTYVLKVSFYAKGKKPDLQQAGMVAVHGVIFKGVTGGLQGCPSQPALMRDPAGQQTYKDYFKKFFAPTGDYGKYVLSVSPKVERVKLKGQWKFTTTVQVAKDQLRRDLEAAGVIKGLSSGF</sequence>
<gene>
    <name evidence="2" type="ORF">IAB08_01290</name>
</gene>
<dbReference type="Proteomes" id="UP000823612">
    <property type="component" value="Unassembled WGS sequence"/>
</dbReference>
<feature type="signal peptide" evidence="1">
    <location>
        <begin position="1"/>
        <end position="23"/>
    </location>
</feature>
<accession>A0A9D9H0Q3</accession>
<evidence type="ECO:0000313" key="3">
    <source>
        <dbReference type="Proteomes" id="UP000823612"/>
    </source>
</evidence>
<evidence type="ECO:0000313" key="2">
    <source>
        <dbReference type="EMBL" id="MBO8431914.1"/>
    </source>
</evidence>
<name>A0A9D9H0Q3_9BACT</name>
<proteinExistence type="predicted"/>
<evidence type="ECO:0000256" key="1">
    <source>
        <dbReference type="SAM" id="SignalP"/>
    </source>
</evidence>
<protein>
    <submittedName>
        <fullName evidence="2">Uncharacterized protein</fullName>
    </submittedName>
</protein>